<evidence type="ECO:0000256" key="1">
    <source>
        <dbReference type="SAM" id="Coils"/>
    </source>
</evidence>
<dbReference type="InterPro" id="IPR011990">
    <property type="entry name" value="TPR-like_helical_dom_sf"/>
</dbReference>
<dbReference type="Pfam" id="PF05036">
    <property type="entry name" value="SPOR"/>
    <property type="match status" value="1"/>
</dbReference>
<keyword evidence="3" id="KW-0732">Signal</keyword>
<evidence type="ECO:0000259" key="4">
    <source>
        <dbReference type="PROSITE" id="PS51724"/>
    </source>
</evidence>
<keyword evidence="6" id="KW-1185">Reference proteome</keyword>
<dbReference type="SUPFAM" id="SSF110997">
    <property type="entry name" value="Sporulation related repeat"/>
    <property type="match status" value="1"/>
</dbReference>
<keyword evidence="1" id="KW-0175">Coiled coil</keyword>
<dbReference type="InterPro" id="IPR036680">
    <property type="entry name" value="SPOR-like_sf"/>
</dbReference>
<evidence type="ECO:0000313" key="5">
    <source>
        <dbReference type="EMBL" id="SNS19289.1"/>
    </source>
</evidence>
<organism evidence="5 6">
    <name type="scientific">Edaphosphingomonas laterariae</name>
    <dbReference type="NCBI Taxonomy" id="861865"/>
    <lineage>
        <taxon>Bacteria</taxon>
        <taxon>Pseudomonadati</taxon>
        <taxon>Pseudomonadota</taxon>
        <taxon>Alphaproteobacteria</taxon>
        <taxon>Sphingomonadales</taxon>
        <taxon>Rhizorhabdaceae</taxon>
        <taxon>Edaphosphingomonas</taxon>
    </lineage>
</organism>
<dbReference type="PROSITE" id="PS51724">
    <property type="entry name" value="SPOR"/>
    <property type="match status" value="1"/>
</dbReference>
<sequence>MPFRFPSIARFVCHVAPVALLALTVAPLPAAAQDSAYSALISPDNPADSLSRYLRMLAANPRDFNSLLGAGRAALLVGDPQAALAFYARAEEISPRNGRTKAGLASSLVQMEQPRAALKLFDEAVSLGVREADIAGDRGLAYDLRGDNKRAQADYALALRTRNDDEITQRLALSMAIAGDRQGALTVLDPLVSQRDRAAWRTRAFVLALTGDQAGAQRAVNAVMPGTQANAMGQFFGRLGQLKAPQKALAVHFGRFPSEGRRYSDAELFADAVMAKPAGQPTAASARPDAPLVPTGTPLGKATIETPAVERVAAKPDPAAKAPRRRPGADETNGAAATSKSKTAARTPTPAPAPTPAAPPTRMAALVGPDAELTTADPAVAAAKASAEARARAEAKSQEEAAAKARADAAAKAKAEAAAKAKADARAKADAKAKADAAAKAKADAKAKAEAKAKADAEAKEAAKAKAAQPERYWVQVASGKNKADLPKVWARLKADKPKFFNGRSPWVSSWRASNRLLVGPFKTEEEAQGFVNQLAKGGMSTIQFTSRAGVPVEKLTLK</sequence>
<dbReference type="GO" id="GO:0042834">
    <property type="term" value="F:peptidoglycan binding"/>
    <property type="evidence" value="ECO:0007669"/>
    <property type="project" value="InterPro"/>
</dbReference>
<feature type="signal peptide" evidence="3">
    <location>
        <begin position="1"/>
        <end position="32"/>
    </location>
</feature>
<evidence type="ECO:0000256" key="2">
    <source>
        <dbReference type="SAM" id="MobiDB-lite"/>
    </source>
</evidence>
<dbReference type="InterPro" id="IPR019734">
    <property type="entry name" value="TPR_rpt"/>
</dbReference>
<dbReference type="Proteomes" id="UP000198281">
    <property type="component" value="Unassembled WGS sequence"/>
</dbReference>
<protein>
    <submittedName>
        <fullName evidence="5">Sporulation related domain-containing protein</fullName>
    </submittedName>
</protein>
<evidence type="ECO:0000256" key="3">
    <source>
        <dbReference type="SAM" id="SignalP"/>
    </source>
</evidence>
<feature type="compositionally biased region" description="Low complexity" evidence="2">
    <location>
        <begin position="335"/>
        <end position="348"/>
    </location>
</feature>
<dbReference type="EMBL" id="FZOS01000002">
    <property type="protein sequence ID" value="SNS19289.1"/>
    <property type="molecule type" value="Genomic_DNA"/>
</dbReference>
<feature type="chain" id="PRO_5011969317" evidence="3">
    <location>
        <begin position="33"/>
        <end position="559"/>
    </location>
</feature>
<reference evidence="6" key="1">
    <citation type="submission" date="2017-06" db="EMBL/GenBank/DDBJ databases">
        <authorList>
            <person name="Varghese N."/>
            <person name="Submissions S."/>
        </authorList>
    </citation>
    <scope>NUCLEOTIDE SEQUENCE [LARGE SCALE GENOMIC DNA]</scope>
    <source>
        <strain evidence="6">LNB2</strain>
    </source>
</reference>
<dbReference type="SUPFAM" id="SSF48452">
    <property type="entry name" value="TPR-like"/>
    <property type="match status" value="1"/>
</dbReference>
<dbReference type="SMART" id="SM00028">
    <property type="entry name" value="TPR"/>
    <property type="match status" value="3"/>
</dbReference>
<feature type="region of interest" description="Disordered" evidence="2">
    <location>
        <begin position="280"/>
        <end position="299"/>
    </location>
</feature>
<feature type="compositionally biased region" description="Pro residues" evidence="2">
    <location>
        <begin position="349"/>
        <end position="359"/>
    </location>
</feature>
<name>A0A239CH53_9SPHN</name>
<dbReference type="AlphaFoldDB" id="A0A239CH53"/>
<feature type="region of interest" description="Disordered" evidence="2">
    <location>
        <begin position="307"/>
        <end position="363"/>
    </location>
</feature>
<evidence type="ECO:0000313" key="6">
    <source>
        <dbReference type="Proteomes" id="UP000198281"/>
    </source>
</evidence>
<dbReference type="Gene3D" id="3.30.70.1070">
    <property type="entry name" value="Sporulation related repeat"/>
    <property type="match status" value="1"/>
</dbReference>
<dbReference type="RefSeq" id="WP_245842582.1">
    <property type="nucleotide sequence ID" value="NZ_FZOS01000002.1"/>
</dbReference>
<accession>A0A239CH53</accession>
<gene>
    <name evidence="5" type="ORF">SAMN06295912_102200</name>
</gene>
<dbReference type="Gene3D" id="1.25.40.10">
    <property type="entry name" value="Tetratricopeptide repeat domain"/>
    <property type="match status" value="1"/>
</dbReference>
<proteinExistence type="predicted"/>
<feature type="domain" description="SPOR" evidence="4">
    <location>
        <begin position="467"/>
        <end position="548"/>
    </location>
</feature>
<dbReference type="InterPro" id="IPR007730">
    <property type="entry name" value="SPOR-like_dom"/>
</dbReference>
<feature type="coiled-coil region" evidence="1">
    <location>
        <begin position="388"/>
        <end position="468"/>
    </location>
</feature>